<dbReference type="AlphaFoldDB" id="A0ABC8BH60"/>
<dbReference type="KEGG" id="psav:PSA3335_23410"/>
<organism evidence="1 2">
    <name type="scientific">Pseudomonas savastanoi pv. savastanoi NCPPB 3335</name>
    <dbReference type="NCBI Taxonomy" id="693985"/>
    <lineage>
        <taxon>Bacteria</taxon>
        <taxon>Pseudomonadati</taxon>
        <taxon>Pseudomonadota</taxon>
        <taxon>Gammaproteobacteria</taxon>
        <taxon>Pseudomonadales</taxon>
        <taxon>Pseudomonadaceae</taxon>
        <taxon>Pseudomonas</taxon>
    </lineage>
</organism>
<accession>A0ABC8BH60</accession>
<sequence length="89" mass="10051">MCNLVLRNFDAVTATTRHLSRRATRSVELARDQFAGMDSASPPLNAIAVGEGWRWRRLFATRIYQKRQELVPADTSEEIMAPEAMACLL</sequence>
<dbReference type="EMBL" id="CP008742">
    <property type="protein sequence ID" value="ARD13733.1"/>
    <property type="molecule type" value="Genomic_DNA"/>
</dbReference>
<evidence type="ECO:0000313" key="1">
    <source>
        <dbReference type="EMBL" id="ARD13733.1"/>
    </source>
</evidence>
<protein>
    <submittedName>
        <fullName evidence="1">Uncharacterized protein</fullName>
    </submittedName>
</protein>
<proteinExistence type="predicted"/>
<name>A0ABC8BH60_PSESS</name>
<evidence type="ECO:0000313" key="2">
    <source>
        <dbReference type="Proteomes" id="UP000005729"/>
    </source>
</evidence>
<reference evidence="1 2" key="1">
    <citation type="journal article" date="2010" name="Environ. Microbiol.">
        <title>Annotation and overview of the Pseudomonas savastanoi pv. savastanoi NCPPB 3335 draft genome reveals the virulence gene complement of a tumour-inducing pathogen of woody hosts.</title>
        <authorList>
            <person name="Rodriguez-Palenzuela P."/>
            <person name="Matas I.M."/>
            <person name="Murillo J."/>
            <person name="Lopez-Solanilla E."/>
            <person name="Bardaji L."/>
            <person name="Perez-Martinez I."/>
            <person name="Rodriguez-Moskera M.E."/>
            <person name="Penyalver R."/>
            <person name="Lopez M.M."/>
            <person name="Quesada J.M."/>
            <person name="Biehl B.S."/>
            <person name="Perna N.T."/>
            <person name="Glasner J.D."/>
            <person name="Cabot E.L."/>
            <person name="Neeno-Eckwall E."/>
            <person name="Ramos C."/>
        </authorList>
    </citation>
    <scope>NUCLEOTIDE SEQUENCE [LARGE SCALE GENOMIC DNA]</scope>
    <source>
        <strain evidence="1 2">NCPPB 3335</strain>
    </source>
</reference>
<dbReference type="Proteomes" id="UP000005729">
    <property type="component" value="Chromosome"/>
</dbReference>
<gene>
    <name evidence="1" type="ORF">PSA3335_23410</name>
</gene>